<dbReference type="GO" id="GO:0017004">
    <property type="term" value="P:cytochrome complex assembly"/>
    <property type="evidence" value="ECO:0007669"/>
    <property type="project" value="InterPro"/>
</dbReference>
<dbReference type="Pfam" id="PF02683">
    <property type="entry name" value="DsbD_TM"/>
    <property type="match status" value="1"/>
</dbReference>
<dbReference type="OrthoDB" id="115386at2157"/>
<reference evidence="9 10" key="1">
    <citation type="journal article" date="2008" name="J. Bacteriol.">
        <title>The complete genome sequence of Thermococcus onnurineus NA1 reveals a mixed heterotrophic and carboxydotrophic metabolism.</title>
        <authorList>
            <person name="Lee H.S."/>
            <person name="Kang S.G."/>
            <person name="Bae S.S."/>
            <person name="Lim J.K."/>
            <person name="Cho Y."/>
            <person name="Kim Y.J."/>
            <person name="Jeon J.H."/>
            <person name="Cha S.S."/>
            <person name="Kwon K.K."/>
            <person name="Kim H.T."/>
            <person name="Park C.J."/>
            <person name="Lee H.W."/>
            <person name="Kim S.I."/>
            <person name="Chun J."/>
            <person name="Colwell R.R."/>
            <person name="Kim S.J."/>
            <person name="Lee J.H."/>
        </authorList>
    </citation>
    <scope>NUCLEOTIDE SEQUENCE [LARGE SCALE GENOMIC DNA]</scope>
    <source>
        <strain evidence="9 10">NA1</strain>
    </source>
</reference>
<keyword evidence="10" id="KW-1185">Reference proteome</keyword>
<dbReference type="eggNOG" id="arCOG02405">
    <property type="taxonomic scope" value="Archaea"/>
</dbReference>
<dbReference type="PANTHER" id="PTHR31272">
    <property type="entry name" value="CYTOCHROME C-TYPE BIOGENESIS PROTEIN HI_1454-RELATED"/>
    <property type="match status" value="1"/>
</dbReference>
<feature type="region of interest" description="Disordered" evidence="6">
    <location>
        <begin position="172"/>
        <end position="192"/>
    </location>
</feature>
<dbReference type="Proteomes" id="UP000002727">
    <property type="component" value="Chromosome"/>
</dbReference>
<dbReference type="STRING" id="523850.TON_0858"/>
<dbReference type="Gene3D" id="3.40.30.10">
    <property type="entry name" value="Glutaredoxin"/>
    <property type="match status" value="1"/>
</dbReference>
<evidence type="ECO:0000313" key="10">
    <source>
        <dbReference type="Proteomes" id="UP000002727"/>
    </source>
</evidence>
<dbReference type="GO" id="GO:0016020">
    <property type="term" value="C:membrane"/>
    <property type="evidence" value="ECO:0007669"/>
    <property type="project" value="UniProtKB-SubCell"/>
</dbReference>
<name>B6YW23_THEON</name>
<feature type="domain" description="Cytochrome C biogenesis protein transmembrane" evidence="8">
    <location>
        <begin position="202"/>
        <end position="370"/>
    </location>
</feature>
<dbReference type="GeneID" id="7017161"/>
<evidence type="ECO:0000256" key="3">
    <source>
        <dbReference type="ARBA" id="ARBA00022692"/>
    </source>
</evidence>
<feature type="transmembrane region" description="Helical" evidence="7">
    <location>
        <begin position="399"/>
        <end position="421"/>
    </location>
</feature>
<dbReference type="SUPFAM" id="SSF52833">
    <property type="entry name" value="Thioredoxin-like"/>
    <property type="match status" value="1"/>
</dbReference>
<feature type="compositionally biased region" description="Low complexity" evidence="6">
    <location>
        <begin position="178"/>
        <end position="187"/>
    </location>
</feature>
<dbReference type="RefSeq" id="WP_012571818.1">
    <property type="nucleotide sequence ID" value="NC_011529.1"/>
</dbReference>
<evidence type="ECO:0000256" key="6">
    <source>
        <dbReference type="SAM" id="MobiDB-lite"/>
    </source>
</evidence>
<keyword evidence="3 7" id="KW-0812">Transmembrane</keyword>
<accession>B6YW23</accession>
<evidence type="ECO:0000259" key="8">
    <source>
        <dbReference type="Pfam" id="PF02683"/>
    </source>
</evidence>
<dbReference type="InterPro" id="IPR036249">
    <property type="entry name" value="Thioredoxin-like_sf"/>
</dbReference>
<evidence type="ECO:0000256" key="2">
    <source>
        <dbReference type="ARBA" id="ARBA00006143"/>
    </source>
</evidence>
<keyword evidence="4 7" id="KW-1133">Transmembrane helix</keyword>
<evidence type="ECO:0000256" key="7">
    <source>
        <dbReference type="SAM" id="Phobius"/>
    </source>
</evidence>
<dbReference type="AlphaFoldDB" id="B6YW23"/>
<dbReference type="PATRIC" id="fig|523850.10.peg.866"/>
<evidence type="ECO:0000256" key="4">
    <source>
        <dbReference type="ARBA" id="ARBA00022989"/>
    </source>
</evidence>
<keyword evidence="5 7" id="KW-0472">Membrane</keyword>
<comment type="subcellular location">
    <subcellularLocation>
        <location evidence="1">Membrane</location>
        <topology evidence="1">Multi-pass membrane protein</topology>
    </subcellularLocation>
</comment>
<protein>
    <submittedName>
        <fullName evidence="9">Cytochrome c-type biogenesis protein</fullName>
    </submittedName>
</protein>
<proteinExistence type="inferred from homology"/>
<comment type="similarity">
    <text evidence="2">Belongs to the DsbD family.</text>
</comment>
<gene>
    <name evidence="9" type="ordered locus">TON_0858</name>
</gene>
<sequence length="431" mass="46443">MRKLLPIIFIFMLSIGFAKAGEVKYGELTFHDVSTVEELDSLIRAHEGEYFFIFYHSESCPACNYMKTSVFPTEKSKETLLGLNLVSIDVYKARSLTTLRYRVYDDVVVIQPDNAGYYRPKTLGEEISVGVPGTPTMVIFKVENGTKILKGVAIGALNPNGLEFFVKTAVGNDEKPQGGEQTQTTETATHRAQEDNTNLTLAVLLPIFSAGILSVFSPCVLPLIVGTFSLTFARRSVELIIAGMVLSFALLGALAGSFGSYAAQIKGALYLIGGLGFIVIGLGFLSESVSAKLERFLSFSASDKVASKRGKLYDFALGSALGATWLGCIAPYVGFAVITAALSGDTLKGIIVMGTYGLGMGLTVYLIVSSKDLGDWINRKFLSGRISLGKSGKAKWERALGVILVLLGLLMLTELTPLKLWSALFEGLSKL</sequence>
<dbReference type="EMBL" id="CP000855">
    <property type="protein sequence ID" value="ACJ16346.1"/>
    <property type="molecule type" value="Genomic_DNA"/>
</dbReference>
<organism evidence="9 10">
    <name type="scientific">Thermococcus onnurineus (strain NA1)</name>
    <dbReference type="NCBI Taxonomy" id="523850"/>
    <lineage>
        <taxon>Archaea</taxon>
        <taxon>Methanobacteriati</taxon>
        <taxon>Methanobacteriota</taxon>
        <taxon>Thermococci</taxon>
        <taxon>Thermococcales</taxon>
        <taxon>Thermococcaceae</taxon>
        <taxon>Thermococcus</taxon>
    </lineage>
</organism>
<dbReference type="PANTHER" id="PTHR31272:SF9">
    <property type="entry name" value="BLL1027 PROTEIN"/>
    <property type="match status" value="1"/>
</dbReference>
<dbReference type="KEGG" id="ton:TON_0858"/>
<feature type="transmembrane region" description="Helical" evidence="7">
    <location>
        <begin position="312"/>
        <end position="338"/>
    </location>
</feature>
<feature type="transmembrane region" description="Helical" evidence="7">
    <location>
        <begin position="268"/>
        <end position="291"/>
    </location>
</feature>
<evidence type="ECO:0000256" key="5">
    <source>
        <dbReference type="ARBA" id="ARBA00023136"/>
    </source>
</evidence>
<feature type="transmembrane region" description="Helical" evidence="7">
    <location>
        <begin position="237"/>
        <end position="262"/>
    </location>
</feature>
<evidence type="ECO:0000313" key="9">
    <source>
        <dbReference type="EMBL" id="ACJ16346.1"/>
    </source>
</evidence>
<evidence type="ECO:0000256" key="1">
    <source>
        <dbReference type="ARBA" id="ARBA00004141"/>
    </source>
</evidence>
<dbReference type="HOGENOM" id="CLU_732847_0_0_2"/>
<dbReference type="InterPro" id="IPR051790">
    <property type="entry name" value="Cytochrome_c-biogenesis_DsbD"/>
</dbReference>
<feature type="transmembrane region" description="Helical" evidence="7">
    <location>
        <begin position="199"/>
        <end position="225"/>
    </location>
</feature>
<dbReference type="InterPro" id="IPR003834">
    <property type="entry name" value="Cyt_c_assmbl_TM_dom"/>
</dbReference>
<feature type="transmembrane region" description="Helical" evidence="7">
    <location>
        <begin position="350"/>
        <end position="368"/>
    </location>
</feature>